<keyword evidence="2" id="KW-1185">Reference proteome</keyword>
<reference evidence="1 2" key="1">
    <citation type="submission" date="2024-09" db="EMBL/GenBank/DDBJ databases">
        <authorList>
            <person name="Sun Q."/>
            <person name="Mori K."/>
        </authorList>
    </citation>
    <scope>NUCLEOTIDE SEQUENCE [LARGE SCALE GENOMIC DNA]</scope>
    <source>
        <strain evidence="1 2">JCM 13503</strain>
    </source>
</reference>
<dbReference type="EMBL" id="JBHLYR010000002">
    <property type="protein sequence ID" value="MFB9990416.1"/>
    <property type="molecule type" value="Genomic_DNA"/>
</dbReference>
<dbReference type="RefSeq" id="WP_380004300.1">
    <property type="nucleotide sequence ID" value="NZ_JBHLYR010000002.1"/>
</dbReference>
<accession>A0ABV6AUW8</accession>
<comment type="caution">
    <text evidence="1">The sequence shown here is derived from an EMBL/GenBank/DDBJ whole genome shotgun (WGS) entry which is preliminary data.</text>
</comment>
<evidence type="ECO:0000313" key="1">
    <source>
        <dbReference type="EMBL" id="MFB9990416.1"/>
    </source>
</evidence>
<name>A0ABV6AUW8_9DEIO</name>
<protein>
    <submittedName>
        <fullName evidence="1">Uncharacterized protein</fullName>
    </submittedName>
</protein>
<gene>
    <name evidence="1" type="ORF">ACFFLM_00195</name>
</gene>
<dbReference type="Proteomes" id="UP001589733">
    <property type="component" value="Unassembled WGS sequence"/>
</dbReference>
<proteinExistence type="predicted"/>
<organism evidence="1 2">
    <name type="scientific">Deinococcus oregonensis</name>
    <dbReference type="NCBI Taxonomy" id="1805970"/>
    <lineage>
        <taxon>Bacteria</taxon>
        <taxon>Thermotogati</taxon>
        <taxon>Deinococcota</taxon>
        <taxon>Deinococci</taxon>
        <taxon>Deinococcales</taxon>
        <taxon>Deinococcaceae</taxon>
        <taxon>Deinococcus</taxon>
    </lineage>
</organism>
<evidence type="ECO:0000313" key="2">
    <source>
        <dbReference type="Proteomes" id="UP001589733"/>
    </source>
</evidence>
<sequence length="78" mass="8741">MHNLLVTPAVPQAIAQRLKNEFDQQEFNEVDVLFEDKSLPFGESTIVAFSHVDAETAASARDWYETKLAQLGYRAGLT</sequence>